<gene>
    <name evidence="4" type="ORF">LITE_LOCUS9044</name>
</gene>
<dbReference type="SMART" id="SM00220">
    <property type="entry name" value="S_TKc"/>
    <property type="match status" value="1"/>
</dbReference>
<comment type="similarity">
    <text evidence="1">Belongs to the protein kinase superfamily. CK1 Ser/Thr protein kinase family. Casein kinase I subfamily.</text>
</comment>
<dbReference type="PROSITE" id="PS00108">
    <property type="entry name" value="PROTEIN_KINASE_ST"/>
    <property type="match status" value="1"/>
</dbReference>
<proteinExistence type="inferred from homology"/>
<keyword evidence="5" id="KW-1185">Reference proteome</keyword>
<evidence type="ECO:0000313" key="5">
    <source>
        <dbReference type="Proteomes" id="UP001154282"/>
    </source>
</evidence>
<dbReference type="SUPFAM" id="SSF56112">
    <property type="entry name" value="Protein kinase-like (PK-like)"/>
    <property type="match status" value="1"/>
</dbReference>
<dbReference type="Pfam" id="PF00069">
    <property type="entry name" value="Pkinase"/>
    <property type="match status" value="1"/>
</dbReference>
<sequence length="297" mass="35384">RRQIQARNENRQRLLRQALSRHQPRNQRTSRHQDRVHVHQPISIAALSRVQPVHPLPGVPQLKWFGIVESDDRYYNVMVVELLCPNLGDLLNHCHKRFTLKTTLMLALQLLDRVQFVHSKGYLHRDIKPENIVMGLGRWAGRVYLIDYGLANRYRDLRDHRRHIYVEDKVGFAGTAIYASVSVHRGVEQNRKDDFESLGYVLVYFLRGGLPWQDLTRNGKTDWRYEKMGEMKVSINCLYIYEESLREGLPYDFVAYFRYCRRELRFEDEPDYEYLKGMFRGLFVTEGFEFDWTVPRC</sequence>
<dbReference type="EMBL" id="CAMGYJ010000003">
    <property type="protein sequence ID" value="CAI0396263.1"/>
    <property type="molecule type" value="Genomic_DNA"/>
</dbReference>
<dbReference type="GO" id="GO:0004674">
    <property type="term" value="F:protein serine/threonine kinase activity"/>
    <property type="evidence" value="ECO:0007669"/>
    <property type="project" value="UniProtKB-EC"/>
</dbReference>
<name>A0AAV0IHJ9_9ROSI</name>
<organism evidence="4 5">
    <name type="scientific">Linum tenue</name>
    <dbReference type="NCBI Taxonomy" id="586396"/>
    <lineage>
        <taxon>Eukaryota</taxon>
        <taxon>Viridiplantae</taxon>
        <taxon>Streptophyta</taxon>
        <taxon>Embryophyta</taxon>
        <taxon>Tracheophyta</taxon>
        <taxon>Spermatophyta</taxon>
        <taxon>Magnoliopsida</taxon>
        <taxon>eudicotyledons</taxon>
        <taxon>Gunneridae</taxon>
        <taxon>Pentapetalae</taxon>
        <taxon>rosids</taxon>
        <taxon>fabids</taxon>
        <taxon>Malpighiales</taxon>
        <taxon>Linaceae</taxon>
        <taxon>Linum</taxon>
    </lineage>
</organism>
<feature type="non-terminal residue" evidence="4">
    <location>
        <position position="1"/>
    </location>
</feature>
<accession>A0AAV0IHJ9</accession>
<dbReference type="PROSITE" id="PS50011">
    <property type="entry name" value="PROTEIN_KINASE_DOM"/>
    <property type="match status" value="1"/>
</dbReference>
<dbReference type="Gene3D" id="1.10.510.10">
    <property type="entry name" value="Transferase(Phosphotransferase) domain 1"/>
    <property type="match status" value="1"/>
</dbReference>
<evidence type="ECO:0000259" key="3">
    <source>
        <dbReference type="PROSITE" id="PS50011"/>
    </source>
</evidence>
<dbReference type="InterPro" id="IPR050235">
    <property type="entry name" value="CK1_Ser-Thr_kinase"/>
</dbReference>
<dbReference type="EC" id="2.7.11.1" evidence="2"/>
<feature type="domain" description="Protein kinase" evidence="3">
    <location>
        <begin position="1"/>
        <end position="297"/>
    </location>
</feature>
<dbReference type="InterPro" id="IPR011009">
    <property type="entry name" value="Kinase-like_dom_sf"/>
</dbReference>
<dbReference type="InterPro" id="IPR008271">
    <property type="entry name" value="Ser/Thr_kinase_AS"/>
</dbReference>
<protein>
    <recommendedName>
        <fullName evidence="2">non-specific serine/threonine protein kinase</fullName>
        <ecNumber evidence="2">2.7.11.1</ecNumber>
    </recommendedName>
</protein>
<evidence type="ECO:0000256" key="1">
    <source>
        <dbReference type="ARBA" id="ARBA00005926"/>
    </source>
</evidence>
<dbReference type="Proteomes" id="UP001154282">
    <property type="component" value="Unassembled WGS sequence"/>
</dbReference>
<reference evidence="4" key="1">
    <citation type="submission" date="2022-08" db="EMBL/GenBank/DDBJ databases">
        <authorList>
            <person name="Gutierrez-Valencia J."/>
        </authorList>
    </citation>
    <scope>NUCLEOTIDE SEQUENCE</scope>
</reference>
<dbReference type="InterPro" id="IPR000719">
    <property type="entry name" value="Prot_kinase_dom"/>
</dbReference>
<evidence type="ECO:0000313" key="4">
    <source>
        <dbReference type="EMBL" id="CAI0396263.1"/>
    </source>
</evidence>
<evidence type="ECO:0000256" key="2">
    <source>
        <dbReference type="ARBA" id="ARBA00012513"/>
    </source>
</evidence>
<comment type="caution">
    <text evidence="4">The sequence shown here is derived from an EMBL/GenBank/DDBJ whole genome shotgun (WGS) entry which is preliminary data.</text>
</comment>
<dbReference type="AlphaFoldDB" id="A0AAV0IHJ9"/>
<dbReference type="GO" id="GO:0005524">
    <property type="term" value="F:ATP binding"/>
    <property type="evidence" value="ECO:0007669"/>
    <property type="project" value="InterPro"/>
</dbReference>
<dbReference type="PANTHER" id="PTHR11909">
    <property type="entry name" value="CASEIN KINASE-RELATED"/>
    <property type="match status" value="1"/>
</dbReference>